<dbReference type="AlphaFoldDB" id="G0NG75"/>
<dbReference type="HOGENOM" id="CLU_2656665_0_0_1"/>
<dbReference type="Proteomes" id="UP000008068">
    <property type="component" value="Unassembled WGS sequence"/>
</dbReference>
<protein>
    <submittedName>
        <fullName evidence="2">Uncharacterized protein</fullName>
    </submittedName>
</protein>
<reference evidence="3" key="1">
    <citation type="submission" date="2011-07" db="EMBL/GenBank/DDBJ databases">
        <authorList>
            <consortium name="Caenorhabditis brenneri Sequencing and Analysis Consortium"/>
            <person name="Wilson R.K."/>
        </authorList>
    </citation>
    <scope>NUCLEOTIDE SEQUENCE [LARGE SCALE GENOMIC DNA]</scope>
    <source>
        <strain evidence="3">PB2801</strain>
    </source>
</reference>
<dbReference type="FunCoup" id="G0NG75">
    <property type="interactions" value="227"/>
</dbReference>
<evidence type="ECO:0000256" key="1">
    <source>
        <dbReference type="SAM" id="MobiDB-lite"/>
    </source>
</evidence>
<organism evidence="3">
    <name type="scientific">Caenorhabditis brenneri</name>
    <name type="common">Nematode worm</name>
    <dbReference type="NCBI Taxonomy" id="135651"/>
    <lineage>
        <taxon>Eukaryota</taxon>
        <taxon>Metazoa</taxon>
        <taxon>Ecdysozoa</taxon>
        <taxon>Nematoda</taxon>
        <taxon>Chromadorea</taxon>
        <taxon>Rhabditida</taxon>
        <taxon>Rhabditina</taxon>
        <taxon>Rhabditomorpha</taxon>
        <taxon>Rhabditoidea</taxon>
        <taxon>Rhabditidae</taxon>
        <taxon>Peloderinae</taxon>
        <taxon>Caenorhabditis</taxon>
    </lineage>
</organism>
<feature type="compositionally biased region" description="Basic and acidic residues" evidence="1">
    <location>
        <begin position="12"/>
        <end position="21"/>
    </location>
</feature>
<proteinExistence type="predicted"/>
<dbReference type="EMBL" id="GL379878">
    <property type="protein sequence ID" value="EGT59818.1"/>
    <property type="molecule type" value="Genomic_DNA"/>
</dbReference>
<sequence>MKPSTSKKAVNKKAEARKADKSAEAIKRFEDGDFSKWGTTDMADRRKFYDKVVNRHLEENHASVQTPKTPPKKRKT</sequence>
<dbReference type="InParanoid" id="G0NG75"/>
<feature type="region of interest" description="Disordered" evidence="1">
    <location>
        <begin position="1"/>
        <end position="21"/>
    </location>
</feature>
<name>G0NG75_CAEBE</name>
<keyword evidence="3" id="KW-1185">Reference proteome</keyword>
<evidence type="ECO:0000313" key="3">
    <source>
        <dbReference type="Proteomes" id="UP000008068"/>
    </source>
</evidence>
<accession>G0NG75</accession>
<evidence type="ECO:0000313" key="2">
    <source>
        <dbReference type="EMBL" id="EGT59818.1"/>
    </source>
</evidence>
<gene>
    <name evidence="2" type="ORF">CAEBREN_09675</name>
</gene>